<comment type="caution">
    <text evidence="1">The sequence shown here is derived from an EMBL/GenBank/DDBJ whole genome shotgun (WGS) entry which is preliminary data.</text>
</comment>
<name>A0ACA9S078_9GLOM</name>
<protein>
    <submittedName>
        <fullName evidence="1">26981_t:CDS:1</fullName>
    </submittedName>
</protein>
<organism evidence="1 2">
    <name type="scientific">Racocetra persica</name>
    <dbReference type="NCBI Taxonomy" id="160502"/>
    <lineage>
        <taxon>Eukaryota</taxon>
        <taxon>Fungi</taxon>
        <taxon>Fungi incertae sedis</taxon>
        <taxon>Mucoromycota</taxon>
        <taxon>Glomeromycotina</taxon>
        <taxon>Glomeromycetes</taxon>
        <taxon>Diversisporales</taxon>
        <taxon>Gigasporaceae</taxon>
        <taxon>Racocetra</taxon>
    </lineage>
</organism>
<evidence type="ECO:0000313" key="1">
    <source>
        <dbReference type="EMBL" id="CAG8819914.1"/>
    </source>
</evidence>
<feature type="non-terminal residue" evidence="1">
    <location>
        <position position="1"/>
    </location>
</feature>
<dbReference type="Proteomes" id="UP000789920">
    <property type="component" value="Unassembled WGS sequence"/>
</dbReference>
<proteinExistence type="predicted"/>
<gene>
    <name evidence="1" type="ORF">RPERSI_LOCUS25240</name>
</gene>
<keyword evidence="2" id="KW-1185">Reference proteome</keyword>
<evidence type="ECO:0000313" key="2">
    <source>
        <dbReference type="Proteomes" id="UP000789920"/>
    </source>
</evidence>
<dbReference type="EMBL" id="CAJVQC010082914">
    <property type="protein sequence ID" value="CAG8819914.1"/>
    <property type="molecule type" value="Genomic_DNA"/>
</dbReference>
<sequence>TEIEIIKKSPLMWASSQRSMNIDEGSQDPLIFGKNSLVNLDTIVEENSKNNSQNKEPGIPDFTTSNLPSKRV</sequence>
<accession>A0ACA9S078</accession>
<feature type="non-terminal residue" evidence="1">
    <location>
        <position position="72"/>
    </location>
</feature>
<reference evidence="1" key="1">
    <citation type="submission" date="2021-06" db="EMBL/GenBank/DDBJ databases">
        <authorList>
            <person name="Kallberg Y."/>
            <person name="Tangrot J."/>
            <person name="Rosling A."/>
        </authorList>
    </citation>
    <scope>NUCLEOTIDE SEQUENCE</scope>
    <source>
        <strain evidence="1">MA461A</strain>
    </source>
</reference>